<accession>A0ABX8XIN7</accession>
<evidence type="ECO:0000256" key="1">
    <source>
        <dbReference type="ARBA" id="ARBA00005254"/>
    </source>
</evidence>
<keyword evidence="3" id="KW-0456">Lyase</keyword>
<dbReference type="InterPro" id="IPR001753">
    <property type="entry name" value="Enoyl-CoA_hydra/iso"/>
</dbReference>
<gene>
    <name evidence="5" type="ORF">K1J60_03705</name>
</gene>
<dbReference type="PANTHER" id="PTHR11941:SF169">
    <property type="entry name" value="(7AS)-7A-METHYL-1,5-DIOXO-2,3,5,6,7,7A-HEXAHYDRO-1H-INDENE-CARBOXYL-COA HYDROLASE"/>
    <property type="match status" value="1"/>
</dbReference>
<feature type="region of interest" description="Disordered" evidence="4">
    <location>
        <begin position="264"/>
        <end position="289"/>
    </location>
</feature>
<dbReference type="CDD" id="cd06558">
    <property type="entry name" value="crotonase-like"/>
    <property type="match status" value="1"/>
</dbReference>
<dbReference type="Gene3D" id="3.90.226.10">
    <property type="entry name" value="2-enoyl-CoA Hydratase, Chain A, domain 1"/>
    <property type="match status" value="1"/>
</dbReference>
<dbReference type="EMBL" id="CP080647">
    <property type="protein sequence ID" value="QYX75731.1"/>
    <property type="molecule type" value="Genomic_DNA"/>
</dbReference>
<evidence type="ECO:0000256" key="2">
    <source>
        <dbReference type="ARBA" id="ARBA00023098"/>
    </source>
</evidence>
<dbReference type="InterPro" id="IPR029045">
    <property type="entry name" value="ClpP/crotonase-like_dom_sf"/>
</dbReference>
<protein>
    <submittedName>
        <fullName evidence="5">Crotonase/enoyl-CoA hydratase family protein</fullName>
    </submittedName>
</protein>
<keyword evidence="2" id="KW-0443">Lipid metabolism</keyword>
<evidence type="ECO:0000313" key="5">
    <source>
        <dbReference type="EMBL" id="QYX75731.1"/>
    </source>
</evidence>
<dbReference type="PANTHER" id="PTHR11941">
    <property type="entry name" value="ENOYL-COA HYDRATASE-RELATED"/>
    <property type="match status" value="1"/>
</dbReference>
<dbReference type="RefSeq" id="WP_220644888.1">
    <property type="nucleotide sequence ID" value="NZ_CP080647.1"/>
</dbReference>
<dbReference type="Gene3D" id="1.10.12.10">
    <property type="entry name" value="Lyase 2-enoyl-coa Hydratase, Chain A, domain 2"/>
    <property type="match status" value="1"/>
</dbReference>
<comment type="similarity">
    <text evidence="1">Belongs to the enoyl-CoA hydratase/isomerase family.</text>
</comment>
<dbReference type="InterPro" id="IPR014748">
    <property type="entry name" value="Enoyl-CoA_hydra_C"/>
</dbReference>
<feature type="region of interest" description="Disordered" evidence="4">
    <location>
        <begin position="1"/>
        <end position="28"/>
    </location>
</feature>
<dbReference type="Pfam" id="PF00378">
    <property type="entry name" value="ECH_1"/>
    <property type="match status" value="1"/>
</dbReference>
<evidence type="ECO:0000256" key="3">
    <source>
        <dbReference type="ARBA" id="ARBA00023239"/>
    </source>
</evidence>
<dbReference type="Proteomes" id="UP000827138">
    <property type="component" value="Chromosome"/>
</dbReference>
<keyword evidence="6" id="KW-1185">Reference proteome</keyword>
<evidence type="ECO:0000256" key="4">
    <source>
        <dbReference type="SAM" id="MobiDB-lite"/>
    </source>
</evidence>
<evidence type="ECO:0000313" key="6">
    <source>
        <dbReference type="Proteomes" id="UP000827138"/>
    </source>
</evidence>
<sequence>MVITRTTKEPSVALPVQSPERQEQPDQPDREAAAVLRREGPVAVITLNRPRAMNAVNAAMSVAVGNALRELDEDPELSVGVITGAGRAFCAGADLKELGAGRPVSAPGHPEWGFAGLVRHVVDKPLIAAANGFALGGGTEIVLACDLAVISEDAQLGLPEVKRGLVAAAGGLLRLHRQIPPKVAAHAALTGEPLDAATALRWGLVNEVVPADQVVARALQLARQIAANAPLAVRASKRIMRRSVEFGSDWDPAIWDMNEAEFGEVRRSEDAKEGPRAFAEKRPPRWQGK</sequence>
<organism evidence="5 6">
    <name type="scientific">Streptomyces akebiae</name>
    <dbReference type="NCBI Taxonomy" id="2865673"/>
    <lineage>
        <taxon>Bacteria</taxon>
        <taxon>Bacillati</taxon>
        <taxon>Actinomycetota</taxon>
        <taxon>Actinomycetes</taxon>
        <taxon>Kitasatosporales</taxon>
        <taxon>Streptomycetaceae</taxon>
        <taxon>Streptomyces</taxon>
    </lineage>
</organism>
<dbReference type="SUPFAM" id="SSF52096">
    <property type="entry name" value="ClpP/crotonase"/>
    <property type="match status" value="1"/>
</dbReference>
<name>A0ABX8XIN7_9ACTN</name>
<dbReference type="NCBIfam" id="NF006100">
    <property type="entry name" value="PRK08252.1"/>
    <property type="match status" value="1"/>
</dbReference>
<reference evidence="5 6" key="1">
    <citation type="submission" date="2021-08" db="EMBL/GenBank/DDBJ databases">
        <authorList>
            <person name="Ping M."/>
        </authorList>
    </citation>
    <scope>NUCLEOTIDE SEQUENCE [LARGE SCALE GENOMIC DNA]</scope>
    <source>
        <strain evidence="5 6">MG28</strain>
    </source>
</reference>
<proteinExistence type="inferred from homology"/>
<feature type="compositionally biased region" description="Basic and acidic residues" evidence="4">
    <location>
        <begin position="264"/>
        <end position="283"/>
    </location>
</feature>